<dbReference type="GO" id="GO:0051231">
    <property type="term" value="P:spindle elongation"/>
    <property type="evidence" value="ECO:0007669"/>
    <property type="project" value="TreeGrafter"/>
</dbReference>
<proteinExistence type="inferred from homology"/>
<dbReference type="InterPro" id="IPR001752">
    <property type="entry name" value="Kinesin_motor_dom"/>
</dbReference>
<dbReference type="EMBL" id="BDRX01000015">
    <property type="protein sequence ID" value="GBF90201.1"/>
    <property type="molecule type" value="Genomic_DNA"/>
</dbReference>
<evidence type="ECO:0000313" key="9">
    <source>
        <dbReference type="Proteomes" id="UP000247498"/>
    </source>
</evidence>
<dbReference type="PANTHER" id="PTHR47969:SF29">
    <property type="entry name" value="KINESIN-LIKE PROTEIN"/>
    <property type="match status" value="1"/>
</dbReference>
<dbReference type="Pfam" id="PF00225">
    <property type="entry name" value="Kinesin"/>
    <property type="match status" value="1"/>
</dbReference>
<feature type="domain" description="Kinesin motor" evidence="7">
    <location>
        <begin position="96"/>
        <end position="442"/>
    </location>
</feature>
<dbReference type="PANTHER" id="PTHR47969">
    <property type="entry name" value="CHROMOSOME-ASSOCIATED KINESIN KIF4A-RELATED"/>
    <property type="match status" value="1"/>
</dbReference>
<dbReference type="InterPro" id="IPR027417">
    <property type="entry name" value="P-loop_NTPase"/>
</dbReference>
<feature type="compositionally biased region" description="Low complexity" evidence="6">
    <location>
        <begin position="63"/>
        <end position="75"/>
    </location>
</feature>
<gene>
    <name evidence="8" type="ORF">Rsub_03334</name>
</gene>
<feature type="region of interest" description="Disordered" evidence="6">
    <location>
        <begin position="477"/>
        <end position="519"/>
    </location>
</feature>
<dbReference type="Proteomes" id="UP000247498">
    <property type="component" value="Unassembled WGS sequence"/>
</dbReference>
<evidence type="ECO:0000256" key="3">
    <source>
        <dbReference type="ARBA" id="ARBA00023175"/>
    </source>
</evidence>
<comment type="caution">
    <text evidence="8">The sequence shown here is derived from an EMBL/GenBank/DDBJ whole genome shotgun (WGS) entry which is preliminary data.</text>
</comment>
<reference evidence="8 9" key="1">
    <citation type="journal article" date="2018" name="Sci. Rep.">
        <title>Raphidocelis subcapitata (=Pseudokirchneriella subcapitata) provides an insight into genome evolution and environmental adaptations in the Sphaeropleales.</title>
        <authorList>
            <person name="Suzuki S."/>
            <person name="Yamaguchi H."/>
            <person name="Nakajima N."/>
            <person name="Kawachi M."/>
        </authorList>
    </citation>
    <scope>NUCLEOTIDE SEQUENCE [LARGE SCALE GENOMIC DNA]</scope>
    <source>
        <strain evidence="8 9">NIES-35</strain>
    </source>
</reference>
<feature type="region of interest" description="Disordered" evidence="6">
    <location>
        <begin position="1"/>
        <end position="96"/>
    </location>
</feature>
<dbReference type="GO" id="GO:0005874">
    <property type="term" value="C:microtubule"/>
    <property type="evidence" value="ECO:0007669"/>
    <property type="project" value="UniProtKB-KW"/>
</dbReference>
<keyword evidence="1 4" id="KW-0547">Nucleotide-binding</keyword>
<dbReference type="AlphaFoldDB" id="A0A2V0NRE3"/>
<dbReference type="PROSITE" id="PS50067">
    <property type="entry name" value="KINESIN_MOTOR_2"/>
    <property type="match status" value="1"/>
</dbReference>
<dbReference type="GO" id="GO:0005875">
    <property type="term" value="C:microtubule associated complex"/>
    <property type="evidence" value="ECO:0007669"/>
    <property type="project" value="TreeGrafter"/>
</dbReference>
<dbReference type="GO" id="GO:0008017">
    <property type="term" value="F:microtubule binding"/>
    <property type="evidence" value="ECO:0007669"/>
    <property type="project" value="InterPro"/>
</dbReference>
<feature type="binding site" evidence="4">
    <location>
        <begin position="184"/>
        <end position="191"/>
    </location>
    <ligand>
        <name>ATP</name>
        <dbReference type="ChEBI" id="CHEBI:30616"/>
    </ligand>
</feature>
<evidence type="ECO:0000256" key="6">
    <source>
        <dbReference type="SAM" id="MobiDB-lite"/>
    </source>
</evidence>
<feature type="compositionally biased region" description="Low complexity" evidence="6">
    <location>
        <begin position="487"/>
        <end position="519"/>
    </location>
</feature>
<protein>
    <recommendedName>
        <fullName evidence="5">Kinesin-like protein</fullName>
    </recommendedName>
</protein>
<evidence type="ECO:0000256" key="2">
    <source>
        <dbReference type="ARBA" id="ARBA00022840"/>
    </source>
</evidence>
<keyword evidence="2 4" id="KW-0067">ATP-binding</keyword>
<dbReference type="GO" id="GO:0005524">
    <property type="term" value="F:ATP binding"/>
    <property type="evidence" value="ECO:0007669"/>
    <property type="project" value="UniProtKB-UniRule"/>
</dbReference>
<comment type="similarity">
    <text evidence="4 5">Belongs to the TRAFAC class myosin-kinesin ATPase superfamily. Kinesin family.</text>
</comment>
<dbReference type="InterPro" id="IPR027640">
    <property type="entry name" value="Kinesin-like_fam"/>
</dbReference>
<feature type="region of interest" description="Disordered" evidence="6">
    <location>
        <begin position="901"/>
        <end position="953"/>
    </location>
</feature>
<feature type="compositionally biased region" description="Low complexity" evidence="6">
    <location>
        <begin position="18"/>
        <end position="38"/>
    </location>
</feature>
<dbReference type="CDD" id="cd00106">
    <property type="entry name" value="KISc"/>
    <property type="match status" value="1"/>
</dbReference>
<feature type="compositionally biased region" description="Pro residues" evidence="6">
    <location>
        <begin position="1"/>
        <end position="17"/>
    </location>
</feature>
<dbReference type="InterPro" id="IPR019821">
    <property type="entry name" value="Kinesin_motor_CS"/>
</dbReference>
<feature type="compositionally biased region" description="Gly residues" evidence="6">
    <location>
        <begin position="814"/>
        <end position="824"/>
    </location>
</feature>
<feature type="compositionally biased region" description="Polar residues" evidence="6">
    <location>
        <begin position="76"/>
        <end position="85"/>
    </location>
</feature>
<evidence type="ECO:0000259" key="7">
    <source>
        <dbReference type="PROSITE" id="PS50067"/>
    </source>
</evidence>
<evidence type="ECO:0000256" key="4">
    <source>
        <dbReference type="PROSITE-ProRule" id="PRU00283"/>
    </source>
</evidence>
<dbReference type="InterPro" id="IPR036961">
    <property type="entry name" value="Kinesin_motor_dom_sf"/>
</dbReference>
<dbReference type="FunFam" id="3.40.850.10:FF:000080">
    <property type="entry name" value="Kinesin-like protein"/>
    <property type="match status" value="1"/>
</dbReference>
<keyword evidence="5" id="KW-0493">Microtubule</keyword>
<dbReference type="InParanoid" id="A0A2V0NRE3"/>
<dbReference type="SUPFAM" id="SSF52540">
    <property type="entry name" value="P-loop containing nucleoside triphosphate hydrolases"/>
    <property type="match status" value="1"/>
</dbReference>
<feature type="compositionally biased region" description="Gly residues" evidence="6">
    <location>
        <begin position="925"/>
        <end position="934"/>
    </location>
</feature>
<dbReference type="PRINTS" id="PR00380">
    <property type="entry name" value="KINESINHEAVY"/>
</dbReference>
<dbReference type="GO" id="GO:0007052">
    <property type="term" value="P:mitotic spindle organization"/>
    <property type="evidence" value="ECO:0007669"/>
    <property type="project" value="TreeGrafter"/>
</dbReference>
<name>A0A2V0NRE3_9CHLO</name>
<dbReference type="Gene3D" id="3.40.850.10">
    <property type="entry name" value="Kinesin motor domain"/>
    <property type="match status" value="1"/>
</dbReference>
<sequence length="953" mass="94647">MSPVPPSPKPPAAPSPTPGARSPHMHAGSPEPGARSASGSGGAVPLTPTARSNLGKAPALQKTASDASIASTASALQRQQQPEATSSGGGGSGGDNIKVVVRVRPLFPGEAGKGAANVVQVAEDGGSMKVIVPGPGGASLSREFGFHACLGPDTSQAEVLELCGITQLLDAALAGYHVTIFAYGQTGSGKTHTMSGREEAIDDDAYSGADADDGIVTRSVRYLFHQAHTRKDAKYSLKASYVEIYNEGVYDLVHFNKKSLPVKWDAAYGFYVQGLKVVPCGQSRMMMEVIRTGMKHRRVGAHQLNMESSRSHSIMTVYCDATPTDPSSYDYGTVRYGKLSFVDLAGSERVKDSKSEGVMLKETININKSLSVLGKVISTLAENDAAGTTAHVPYRDSKLTKLLMDSLGGSALTLMIACCSPSSLQVEETLSTLLYATRAKNIQNRPTVQYDPREAQISLLRREIELLRQENTLLREQLRGGGGGAGAASRGSPPQPRAASPGGASPPARAPAGGSGGLEELAGADELLTELRTPSGSLLAPTAAMAQLRASLAGGAAAAGSAPASPSAAAAAAGGGGELLRRLRETQGLLLQFSEENGRLARENDRLRTGRNVLSTEHATVLDEIDLLRSKLAQLEASVLTAAGSPGSGGAAGDVPLTPSTAATLNMRSLLASLGLGGDAVAGSLPAIGAGGPLAGPFEAEAADAAGDLDSDAGSVASGFGSPMGSSRVSAAGGFEAGPPRRTSRSAPDGLAAAAAGGAGSRSLSASPARGAPSPLPRPPQQLLSPAGAAPGSVAAAARSLLSGGRAGGETPPGSGGSRGGGFEQQGPAAGGIYVADESKLAMLLGSGGGGGGGAPGALPLQPASPSPSRAAVAAAAAAAPALGSPKTVSFTGGGAGAGAAAAAALGLAPSPHSQRPLPAKPPAGAGGGGGGSGTNPPARIGAGSARPPAPGF</sequence>
<organism evidence="8 9">
    <name type="scientific">Raphidocelis subcapitata</name>
    <dbReference type="NCBI Taxonomy" id="307507"/>
    <lineage>
        <taxon>Eukaryota</taxon>
        <taxon>Viridiplantae</taxon>
        <taxon>Chlorophyta</taxon>
        <taxon>core chlorophytes</taxon>
        <taxon>Chlorophyceae</taxon>
        <taxon>CS clade</taxon>
        <taxon>Sphaeropleales</taxon>
        <taxon>Selenastraceae</taxon>
        <taxon>Raphidocelis</taxon>
    </lineage>
</organism>
<dbReference type="OrthoDB" id="3176171at2759"/>
<feature type="region of interest" description="Disordered" evidence="6">
    <location>
        <begin position="714"/>
        <end position="791"/>
    </location>
</feature>
<feature type="compositionally biased region" description="Low complexity" evidence="6">
    <location>
        <begin position="745"/>
        <end position="773"/>
    </location>
</feature>
<keyword evidence="9" id="KW-1185">Reference proteome</keyword>
<dbReference type="STRING" id="307507.A0A2V0NRE3"/>
<feature type="region of interest" description="Disordered" evidence="6">
    <location>
        <begin position="803"/>
        <end position="829"/>
    </location>
</feature>
<evidence type="ECO:0000256" key="5">
    <source>
        <dbReference type="RuleBase" id="RU000394"/>
    </source>
</evidence>
<dbReference type="PROSITE" id="PS00411">
    <property type="entry name" value="KINESIN_MOTOR_1"/>
    <property type="match status" value="1"/>
</dbReference>
<evidence type="ECO:0000313" key="8">
    <source>
        <dbReference type="EMBL" id="GBF90201.1"/>
    </source>
</evidence>
<dbReference type="GO" id="GO:0003777">
    <property type="term" value="F:microtubule motor activity"/>
    <property type="evidence" value="ECO:0007669"/>
    <property type="project" value="InterPro"/>
</dbReference>
<dbReference type="GO" id="GO:0007018">
    <property type="term" value="P:microtubule-based movement"/>
    <property type="evidence" value="ECO:0007669"/>
    <property type="project" value="InterPro"/>
</dbReference>
<accession>A0A2V0NRE3</accession>
<evidence type="ECO:0000256" key="1">
    <source>
        <dbReference type="ARBA" id="ARBA00022741"/>
    </source>
</evidence>
<dbReference type="SMART" id="SM00129">
    <property type="entry name" value="KISc"/>
    <property type="match status" value="1"/>
</dbReference>
<feature type="compositionally biased region" description="Low complexity" evidence="6">
    <location>
        <begin position="781"/>
        <end position="791"/>
    </location>
</feature>
<keyword evidence="3 4" id="KW-0505">Motor protein</keyword>